<accession>A0A2V0NKN0</accession>
<organism evidence="1 2">
    <name type="scientific">Raphidocelis subcapitata</name>
    <dbReference type="NCBI Taxonomy" id="307507"/>
    <lineage>
        <taxon>Eukaryota</taxon>
        <taxon>Viridiplantae</taxon>
        <taxon>Chlorophyta</taxon>
        <taxon>core chlorophytes</taxon>
        <taxon>Chlorophyceae</taxon>
        <taxon>CS clade</taxon>
        <taxon>Sphaeropleales</taxon>
        <taxon>Selenastraceae</taxon>
        <taxon>Raphidocelis</taxon>
    </lineage>
</organism>
<sequence length="156" mass="16489">MLTGSPLYRVSRAGSSVGARPAFGAGRGTSRRLSAVAGAQPAQAQRLMLHVGETTIGLPFTREKAQQLDAALQQLLKTFAEKQAAERPRRWDMMEVAFSGGGIDTLEVFCNPNAHTTAFEAKLLLTLQAGGVSVATEGRLSAIKADVDNYLAAATD</sequence>
<reference evidence="1 2" key="1">
    <citation type="journal article" date="2018" name="Sci. Rep.">
        <title>Raphidocelis subcapitata (=Pseudokirchneriella subcapitata) provides an insight into genome evolution and environmental adaptations in the Sphaeropleales.</title>
        <authorList>
            <person name="Suzuki S."/>
            <person name="Yamaguchi H."/>
            <person name="Nakajima N."/>
            <person name="Kawachi M."/>
        </authorList>
    </citation>
    <scope>NUCLEOTIDE SEQUENCE [LARGE SCALE GENOMIC DNA]</scope>
    <source>
        <strain evidence="1 2">NIES-35</strain>
    </source>
</reference>
<keyword evidence="2" id="KW-1185">Reference proteome</keyword>
<evidence type="ECO:0000313" key="1">
    <source>
        <dbReference type="EMBL" id="GBF87559.1"/>
    </source>
</evidence>
<dbReference type="InParanoid" id="A0A2V0NKN0"/>
<proteinExistence type="predicted"/>
<dbReference type="Proteomes" id="UP000247498">
    <property type="component" value="Unassembled WGS sequence"/>
</dbReference>
<protein>
    <submittedName>
        <fullName evidence="1">Uncharacterized protein</fullName>
    </submittedName>
</protein>
<dbReference type="EMBL" id="BDRX01000001">
    <property type="protein sequence ID" value="GBF87559.1"/>
    <property type="molecule type" value="Genomic_DNA"/>
</dbReference>
<evidence type="ECO:0000313" key="2">
    <source>
        <dbReference type="Proteomes" id="UP000247498"/>
    </source>
</evidence>
<dbReference type="STRING" id="307507.A0A2V0NKN0"/>
<dbReference type="OrthoDB" id="2018788at2759"/>
<dbReference type="AlphaFoldDB" id="A0A2V0NKN0"/>
<gene>
    <name evidence="1" type="ORF">Rsub_00270</name>
</gene>
<comment type="caution">
    <text evidence="1">The sequence shown here is derived from an EMBL/GenBank/DDBJ whole genome shotgun (WGS) entry which is preliminary data.</text>
</comment>
<name>A0A2V0NKN0_9CHLO</name>